<proteinExistence type="predicted"/>
<dbReference type="EMBL" id="JACPUR010000035">
    <property type="protein sequence ID" value="MBI3128678.1"/>
    <property type="molecule type" value="Genomic_DNA"/>
</dbReference>
<feature type="signal peptide" evidence="2">
    <location>
        <begin position="1"/>
        <end position="24"/>
    </location>
</feature>
<feature type="chain" id="PRO_5036747978" evidence="2">
    <location>
        <begin position="25"/>
        <end position="377"/>
    </location>
</feature>
<dbReference type="SUPFAM" id="SSF53850">
    <property type="entry name" value="Periplasmic binding protein-like II"/>
    <property type="match status" value="1"/>
</dbReference>
<evidence type="ECO:0000313" key="3">
    <source>
        <dbReference type="EMBL" id="MBI3128678.1"/>
    </source>
</evidence>
<evidence type="ECO:0000256" key="1">
    <source>
        <dbReference type="ARBA" id="ARBA00022729"/>
    </source>
</evidence>
<dbReference type="PANTHER" id="PTHR30006">
    <property type="entry name" value="THIAMINE-BINDING PERIPLASMIC PROTEIN-RELATED"/>
    <property type="match status" value="1"/>
</dbReference>
<organism evidence="3 4">
    <name type="scientific">Tectimicrobiota bacterium</name>
    <dbReference type="NCBI Taxonomy" id="2528274"/>
    <lineage>
        <taxon>Bacteria</taxon>
        <taxon>Pseudomonadati</taxon>
        <taxon>Nitrospinota/Tectimicrobiota group</taxon>
        <taxon>Candidatus Tectimicrobiota</taxon>
    </lineage>
</organism>
<dbReference type="Proteomes" id="UP000782312">
    <property type="component" value="Unassembled WGS sequence"/>
</dbReference>
<dbReference type="AlphaFoldDB" id="A0A932I0Y4"/>
<keyword evidence="1 2" id="KW-0732">Signal</keyword>
<gene>
    <name evidence="3" type="ORF">HYZ11_13825</name>
</gene>
<accession>A0A932I0Y4</accession>
<protein>
    <submittedName>
        <fullName evidence="3">ABC transporter substrate-binding protein</fullName>
    </submittedName>
</protein>
<evidence type="ECO:0000256" key="2">
    <source>
        <dbReference type="SAM" id="SignalP"/>
    </source>
</evidence>
<dbReference type="PANTHER" id="PTHR30006:SF2">
    <property type="entry name" value="ABC TRANSPORTER SUBSTRATE-BINDING PROTEIN"/>
    <property type="match status" value="1"/>
</dbReference>
<dbReference type="Pfam" id="PF13343">
    <property type="entry name" value="SBP_bac_6"/>
    <property type="match status" value="1"/>
</dbReference>
<reference evidence="3" key="1">
    <citation type="submission" date="2020-07" db="EMBL/GenBank/DDBJ databases">
        <title>Huge and variable diversity of episymbiotic CPR bacteria and DPANN archaea in groundwater ecosystems.</title>
        <authorList>
            <person name="He C.Y."/>
            <person name="Keren R."/>
            <person name="Whittaker M."/>
            <person name="Farag I.F."/>
            <person name="Doudna J."/>
            <person name="Cate J.H.D."/>
            <person name="Banfield J.F."/>
        </authorList>
    </citation>
    <scope>NUCLEOTIDE SEQUENCE</scope>
    <source>
        <strain evidence="3">NC_groundwater_763_Ag_S-0.2um_68_21</strain>
    </source>
</reference>
<evidence type="ECO:0000313" key="4">
    <source>
        <dbReference type="Proteomes" id="UP000782312"/>
    </source>
</evidence>
<dbReference type="Gene3D" id="3.40.190.10">
    <property type="entry name" value="Periplasmic binding protein-like II"/>
    <property type="match status" value="2"/>
</dbReference>
<comment type="caution">
    <text evidence="3">The sequence shown here is derived from an EMBL/GenBank/DDBJ whole genome shotgun (WGS) entry which is preliminary data.</text>
</comment>
<name>A0A932I0Y4_UNCTE</name>
<sequence length="377" mass="42012">MKARMMIWLGAAVAALALSVPAGAADAPILKELSGAERERVAKLIEGAKKEGNLDYMSHFVQVGTARVMEAEFKRLYGLAGHKFNFSDRTTSIIIRRVEEEIRANKVTADVLLVSSVSWLHSLKRRGELMKYVSPEDKHYAPAEKAKMNGDGHWVADAQLNTISVNQSILPGVTVSSWHDLLNPKFQGKILVGDASRTETYTLVYMGWRQVLPKEFFQKLAAQKTGLILRGPEQRRAVMSGEYAIGTTIMARHNMVAQKEGVKMVPFYPKEGVTALPMMSAILTKAPHPNTARLFIDFYRGVHGKYIQMSREPGNLGRPELPPHPDPKVQAQLKKAYEIAPPIDKLNVIPIDWEKVTPADVKKWQAEFVSIFGKGTK</sequence>